<keyword evidence="14" id="KW-0732">Signal</keyword>
<dbReference type="EMBL" id="JABYQV010000035">
    <property type="protein sequence ID" value="NVP33349.1"/>
    <property type="molecule type" value="Genomic_DNA"/>
</dbReference>
<dbReference type="InterPro" id="IPR039426">
    <property type="entry name" value="TonB-dep_rcpt-like"/>
</dbReference>
<gene>
    <name evidence="16" type="ORF">HKX05_00550</name>
    <name evidence="17" type="ORF">HLV41_20140</name>
</gene>
<dbReference type="Pfam" id="PF07660">
    <property type="entry name" value="STN"/>
    <property type="match status" value="1"/>
</dbReference>
<comment type="similarity">
    <text evidence="11 12">Belongs to the TonB-dependent receptor family.</text>
</comment>
<evidence type="ECO:0000313" key="17">
    <source>
        <dbReference type="EMBL" id="NVP33349.1"/>
    </source>
</evidence>
<name>A0A7Y7QZV2_9SPHN</name>
<dbReference type="PROSITE" id="PS52016">
    <property type="entry name" value="TONB_DEPENDENT_REC_3"/>
    <property type="match status" value="1"/>
</dbReference>
<evidence type="ECO:0000256" key="6">
    <source>
        <dbReference type="ARBA" id="ARBA00023004"/>
    </source>
</evidence>
<dbReference type="SMART" id="SM00965">
    <property type="entry name" value="STN"/>
    <property type="match status" value="1"/>
</dbReference>
<sequence>MFTRYGSAPLFAALLTTSAVFAAPAHAVSTVDFNIPAQPLERAINMLSRQAGVQIFFPAANVAGILAPSVSGRMNRQEALRRLIRGTNLTIRSDDGKTVILGTGREPAPRNAAENASSDAASLEQPAGRNDDIVVTANRRAEKSQQVAAALTVVGGDRLLERNIETVNDLENSVPSLEATAQLGTRQTQFAVRGIGLTDYAANNTGTVGVYIDEVNHPYAVTFQGSLFDIDHVEVLRGPQGTLFGRNTTAGVVSIKTNDPTDTLKAGLDAQYGRFDEFRASGFVSGPLSDTLSARLAFNVEEGGAWQVNRTTGEKLGDSDQQNVRLKLRWSPDDRTQVHVSAHYDRDRSDGLGLSLRLPFQSHNFAPVGPRYPADTNPRTTGWGISPLFAGFTGQSLDAKPNLNNEGFGGSIRLNHDFGGAELTAIVAHEDFDRKEFEDFDATSSNEGGEYFHNKIHTQSEELRLASPSGQPFRWLAGAYRSDEKTSGGFMSDFTDVASLKNIFAVDYDQVVHSTGVFGDLDYDVTDKLTLTIGGRYEHESRYLNDYTSRNLAPVAQLLVATDQQLKTDQWSGKAEADYHLTPDALVYAQISRGVKSGGFTTYNSGLPGQIAPFQPEKLLSYEVGLRSEFFDHKVRVNASAFYYDYRDQQLQGVTFTQTQRIGKIINVPRSHIYGGELELIFTPIRALQITQSFGYKAGAYDEYNFVDSAATVALRNPVTGNYDTIITRDQSGDPLPNFPRFDYKGAATYTLNLGDWSVTPNVNYNHRSSTFLTTANIKLPAYWLVNANLMVTPPGGRFSFGVYVRNATDERFYETANAFVTAATYTPHEVRSYGARLSWRY</sequence>
<dbReference type="GO" id="GO:0009279">
    <property type="term" value="C:cell outer membrane"/>
    <property type="evidence" value="ECO:0007669"/>
    <property type="project" value="UniProtKB-SubCell"/>
</dbReference>
<dbReference type="AlphaFoldDB" id="A0A7Y7QZV2"/>
<feature type="region of interest" description="Disordered" evidence="13">
    <location>
        <begin position="104"/>
        <end position="128"/>
    </location>
</feature>
<evidence type="ECO:0000256" key="14">
    <source>
        <dbReference type="SAM" id="SignalP"/>
    </source>
</evidence>
<evidence type="ECO:0000256" key="2">
    <source>
        <dbReference type="ARBA" id="ARBA00022448"/>
    </source>
</evidence>
<proteinExistence type="inferred from homology"/>
<keyword evidence="19" id="KW-1185">Reference proteome</keyword>
<keyword evidence="2 11" id="KW-0813">Transport</keyword>
<evidence type="ECO:0000256" key="8">
    <source>
        <dbReference type="ARBA" id="ARBA00023077"/>
    </source>
</evidence>
<dbReference type="InterPro" id="IPR011662">
    <property type="entry name" value="Secretin/TonB_short_N"/>
</dbReference>
<evidence type="ECO:0000259" key="15">
    <source>
        <dbReference type="SMART" id="SM00965"/>
    </source>
</evidence>
<keyword evidence="8 12" id="KW-0798">TonB box</keyword>
<keyword evidence="4" id="KW-0410">Iron transport</keyword>
<reference evidence="18 19" key="1">
    <citation type="submission" date="2020-05" db="EMBL/GenBank/DDBJ databases">
        <title>Draft Genome Sequences of Sphingomonas sp. Isolated from the International Space Station.</title>
        <authorList>
            <person name="Bijlani S."/>
            <person name="Singh N.K."/>
            <person name="Mason C.E."/>
            <person name="Wang C.C."/>
            <person name="Venkateswaran K."/>
        </authorList>
    </citation>
    <scope>NUCLEOTIDE SEQUENCE [LARGE SCALE GENOMIC DNA]</scope>
    <source>
        <strain evidence="16 19">IIF7SW-B5</strain>
        <strain evidence="17">ISS-IIF7SWP</strain>
    </source>
</reference>
<feature type="chain" id="PRO_5031465546" evidence="14">
    <location>
        <begin position="23"/>
        <end position="842"/>
    </location>
</feature>
<dbReference type="Gene3D" id="3.55.50.30">
    <property type="match status" value="1"/>
</dbReference>
<keyword evidence="3 11" id="KW-1134">Transmembrane beta strand</keyword>
<keyword evidence="17" id="KW-0675">Receptor</keyword>
<evidence type="ECO:0000313" key="16">
    <source>
        <dbReference type="EMBL" id="NNG51843.1"/>
    </source>
</evidence>
<evidence type="ECO:0000256" key="4">
    <source>
        <dbReference type="ARBA" id="ARBA00022496"/>
    </source>
</evidence>
<keyword evidence="9 11" id="KW-0472">Membrane</keyword>
<organism evidence="17 18">
    <name type="scientific">Sphingomonas sanguinis</name>
    <dbReference type="NCBI Taxonomy" id="33051"/>
    <lineage>
        <taxon>Bacteria</taxon>
        <taxon>Pseudomonadati</taxon>
        <taxon>Pseudomonadota</taxon>
        <taxon>Alphaproteobacteria</taxon>
        <taxon>Sphingomonadales</taxon>
        <taxon>Sphingomonadaceae</taxon>
        <taxon>Sphingomonas</taxon>
    </lineage>
</organism>
<keyword evidence="5 11" id="KW-0812">Transmembrane</keyword>
<dbReference type="Pfam" id="PF00593">
    <property type="entry name" value="TonB_dep_Rec_b-barrel"/>
    <property type="match status" value="1"/>
</dbReference>
<keyword evidence="6" id="KW-0408">Iron</keyword>
<keyword evidence="10 11" id="KW-0998">Cell outer membrane</keyword>
<evidence type="ECO:0000256" key="1">
    <source>
        <dbReference type="ARBA" id="ARBA00004571"/>
    </source>
</evidence>
<dbReference type="EMBL" id="JABEOV010000002">
    <property type="protein sequence ID" value="NNG51843.1"/>
    <property type="molecule type" value="Genomic_DNA"/>
</dbReference>
<dbReference type="InterPro" id="IPR036942">
    <property type="entry name" value="Beta-barrel_TonB_sf"/>
</dbReference>
<dbReference type="RefSeq" id="WP_170171730.1">
    <property type="nucleotide sequence ID" value="NZ_JABEOV010000002.1"/>
</dbReference>
<dbReference type="InterPro" id="IPR000531">
    <property type="entry name" value="Beta-barrel_TonB"/>
</dbReference>
<evidence type="ECO:0000313" key="19">
    <source>
        <dbReference type="Proteomes" id="UP000557656"/>
    </source>
</evidence>
<dbReference type="Proteomes" id="UP000557656">
    <property type="component" value="Unassembled WGS sequence"/>
</dbReference>
<accession>A0A7Y7QZV2</accession>
<feature type="compositionally biased region" description="Low complexity" evidence="13">
    <location>
        <begin position="111"/>
        <end position="122"/>
    </location>
</feature>
<evidence type="ECO:0000256" key="3">
    <source>
        <dbReference type="ARBA" id="ARBA00022452"/>
    </source>
</evidence>
<dbReference type="PANTHER" id="PTHR32552">
    <property type="entry name" value="FERRICHROME IRON RECEPTOR-RELATED"/>
    <property type="match status" value="1"/>
</dbReference>
<feature type="domain" description="Secretin/TonB short N-terminal" evidence="15">
    <location>
        <begin position="53"/>
        <end position="104"/>
    </location>
</feature>
<comment type="subcellular location">
    <subcellularLocation>
        <location evidence="1 11">Cell outer membrane</location>
        <topology evidence="1 11">Multi-pass membrane protein</topology>
    </subcellularLocation>
</comment>
<dbReference type="GO" id="GO:0006826">
    <property type="term" value="P:iron ion transport"/>
    <property type="evidence" value="ECO:0007669"/>
    <property type="project" value="UniProtKB-KW"/>
</dbReference>
<evidence type="ECO:0000256" key="5">
    <source>
        <dbReference type="ARBA" id="ARBA00022692"/>
    </source>
</evidence>
<evidence type="ECO:0000256" key="11">
    <source>
        <dbReference type="PROSITE-ProRule" id="PRU01360"/>
    </source>
</evidence>
<comment type="caution">
    <text evidence="17">The sequence shown here is derived from an EMBL/GenBank/DDBJ whole genome shotgun (WGS) entry which is preliminary data.</text>
</comment>
<keyword evidence="7" id="KW-0406">Ion transport</keyword>
<dbReference type="InterPro" id="IPR012910">
    <property type="entry name" value="Plug_dom"/>
</dbReference>
<evidence type="ECO:0000256" key="9">
    <source>
        <dbReference type="ARBA" id="ARBA00023136"/>
    </source>
</evidence>
<dbReference type="SUPFAM" id="SSF56935">
    <property type="entry name" value="Porins"/>
    <property type="match status" value="1"/>
</dbReference>
<evidence type="ECO:0000256" key="7">
    <source>
        <dbReference type="ARBA" id="ARBA00023065"/>
    </source>
</evidence>
<dbReference type="PANTHER" id="PTHR32552:SF81">
    <property type="entry name" value="TONB-DEPENDENT OUTER MEMBRANE RECEPTOR"/>
    <property type="match status" value="1"/>
</dbReference>
<evidence type="ECO:0000313" key="18">
    <source>
        <dbReference type="Proteomes" id="UP000531581"/>
    </source>
</evidence>
<evidence type="ECO:0000256" key="10">
    <source>
        <dbReference type="ARBA" id="ARBA00023237"/>
    </source>
</evidence>
<dbReference type="Proteomes" id="UP000531581">
    <property type="component" value="Unassembled WGS sequence"/>
</dbReference>
<protein>
    <submittedName>
        <fullName evidence="17">TonB-dependent receptor</fullName>
    </submittedName>
</protein>
<evidence type="ECO:0000256" key="13">
    <source>
        <dbReference type="SAM" id="MobiDB-lite"/>
    </source>
</evidence>
<evidence type="ECO:0000256" key="12">
    <source>
        <dbReference type="RuleBase" id="RU003357"/>
    </source>
</evidence>
<dbReference type="Gene3D" id="2.40.170.20">
    <property type="entry name" value="TonB-dependent receptor, beta-barrel domain"/>
    <property type="match status" value="1"/>
</dbReference>
<dbReference type="Pfam" id="PF07715">
    <property type="entry name" value="Plug"/>
    <property type="match status" value="1"/>
</dbReference>
<feature type="signal peptide" evidence="14">
    <location>
        <begin position="1"/>
        <end position="22"/>
    </location>
</feature>